<feature type="domain" description="2Fe-2S ferredoxin-type" evidence="2">
    <location>
        <begin position="7"/>
        <end position="100"/>
    </location>
</feature>
<dbReference type="Pfam" id="PF00111">
    <property type="entry name" value="Fer2"/>
    <property type="match status" value="1"/>
</dbReference>
<name>A0A5C1Q7K0_9BURK</name>
<feature type="region of interest" description="Disordered" evidence="1">
    <location>
        <begin position="109"/>
        <end position="130"/>
    </location>
</feature>
<keyword evidence="6" id="KW-1185">Reference proteome</keyword>
<gene>
    <name evidence="3" type="ORF">ABIC99_002250</name>
    <name evidence="4" type="ORF">EWH46_19240</name>
</gene>
<dbReference type="AlphaFoldDB" id="A0A5C1Q7K0"/>
<organism evidence="4 5">
    <name type="scientific">Sphaerotilus sulfidivorans</name>
    <dbReference type="NCBI Taxonomy" id="639200"/>
    <lineage>
        <taxon>Bacteria</taxon>
        <taxon>Pseudomonadati</taxon>
        <taxon>Pseudomonadota</taxon>
        <taxon>Betaproteobacteria</taxon>
        <taxon>Burkholderiales</taxon>
        <taxon>Sphaerotilaceae</taxon>
        <taxon>Sphaerotilus</taxon>
    </lineage>
</organism>
<dbReference type="InterPro" id="IPR006058">
    <property type="entry name" value="2Fe2S_fd_BS"/>
</dbReference>
<feature type="compositionally biased region" description="Basic and acidic residues" evidence="1">
    <location>
        <begin position="116"/>
        <end position="130"/>
    </location>
</feature>
<protein>
    <submittedName>
        <fullName evidence="4">2Fe-2S iron-sulfur cluster binding domain-containing protein</fullName>
    </submittedName>
    <submittedName>
        <fullName evidence="3">Ferredoxin</fullName>
    </submittedName>
</protein>
<evidence type="ECO:0000313" key="3">
    <source>
        <dbReference type="EMBL" id="MET3604434.1"/>
    </source>
</evidence>
<sequence length="130" mass="14094">MSTPATARFAVRIEDTGETYRCADTRSLLEGMEALGRKGIPVGCRNGGCGVCKVQIRDGRYASRVMSRDHVSEEDERCGRVLACRVRPCSDLSLSVIGLMRKSVCRSDAGSGRAAESPHEHPAARPDCPR</sequence>
<dbReference type="RefSeq" id="WP_149505609.1">
    <property type="nucleotide sequence ID" value="NZ_JACCPY010000015.1"/>
</dbReference>
<evidence type="ECO:0000256" key="1">
    <source>
        <dbReference type="SAM" id="MobiDB-lite"/>
    </source>
</evidence>
<dbReference type="EMBL" id="JBEPLS010000007">
    <property type="protein sequence ID" value="MET3604434.1"/>
    <property type="molecule type" value="Genomic_DNA"/>
</dbReference>
<evidence type="ECO:0000313" key="4">
    <source>
        <dbReference type="EMBL" id="QEN02989.1"/>
    </source>
</evidence>
<dbReference type="EMBL" id="CP035710">
    <property type="protein sequence ID" value="QEN02989.1"/>
    <property type="molecule type" value="Genomic_DNA"/>
</dbReference>
<dbReference type="Proteomes" id="UP000323522">
    <property type="component" value="Plasmid pSna507_unt10"/>
</dbReference>
<dbReference type="CDD" id="cd00207">
    <property type="entry name" value="fer2"/>
    <property type="match status" value="1"/>
</dbReference>
<dbReference type="InterPro" id="IPR012675">
    <property type="entry name" value="Beta-grasp_dom_sf"/>
</dbReference>
<reference evidence="3 6" key="2">
    <citation type="submission" date="2024-06" db="EMBL/GenBank/DDBJ databases">
        <title>Genomic Encyclopedia of Type Strains, Phase IV (KMG-IV): sequencing the most valuable type-strain genomes for metagenomic binning, comparative biology and taxonomic classification.</title>
        <authorList>
            <person name="Goeker M."/>
        </authorList>
    </citation>
    <scope>NUCLEOTIDE SEQUENCE [LARGE SCALE GENOMIC DNA]</scope>
    <source>
        <strain evidence="3 6">D-501</strain>
    </source>
</reference>
<evidence type="ECO:0000313" key="5">
    <source>
        <dbReference type="Proteomes" id="UP000323522"/>
    </source>
</evidence>
<dbReference type="Gene3D" id="3.10.20.30">
    <property type="match status" value="1"/>
</dbReference>
<proteinExistence type="predicted"/>
<dbReference type="Proteomes" id="UP001549111">
    <property type="component" value="Unassembled WGS sequence"/>
</dbReference>
<evidence type="ECO:0000259" key="2">
    <source>
        <dbReference type="PROSITE" id="PS51085"/>
    </source>
</evidence>
<dbReference type="PROSITE" id="PS00197">
    <property type="entry name" value="2FE2S_FER_1"/>
    <property type="match status" value="1"/>
</dbReference>
<dbReference type="InterPro" id="IPR001041">
    <property type="entry name" value="2Fe-2S_ferredoxin-type"/>
</dbReference>
<dbReference type="SUPFAM" id="SSF54292">
    <property type="entry name" value="2Fe-2S ferredoxin-like"/>
    <property type="match status" value="1"/>
</dbReference>
<reference evidence="4 5" key="1">
    <citation type="submission" date="2019-02" db="EMBL/GenBank/DDBJ databases">
        <title>Complete Genome Sequence and Methylome Analysis of Sphaerotilus natans subsp. sulfidivorans D-507.</title>
        <authorList>
            <person name="Fomenkov A."/>
            <person name="Gridneva E."/>
            <person name="Smolyakov D."/>
            <person name="Dubinina G."/>
            <person name="Vincze T."/>
            <person name="Grabovich M."/>
            <person name="Roberts R.J."/>
        </authorList>
    </citation>
    <scope>NUCLEOTIDE SEQUENCE [LARGE SCALE GENOMIC DNA]</scope>
    <source>
        <strain evidence="4 5">D-507</strain>
        <plasmid evidence="5">psna507_unt10</plasmid>
        <plasmid evidence="4">pSna507_unt10</plasmid>
    </source>
</reference>
<geneLocation type="plasmid" evidence="5">
    <name>psna507_unt10</name>
</geneLocation>
<dbReference type="InterPro" id="IPR036010">
    <property type="entry name" value="2Fe-2S_ferredoxin-like_sf"/>
</dbReference>
<dbReference type="GO" id="GO:0051537">
    <property type="term" value="F:2 iron, 2 sulfur cluster binding"/>
    <property type="evidence" value="ECO:0007669"/>
    <property type="project" value="InterPro"/>
</dbReference>
<dbReference type="KEGG" id="snn:EWH46_19240"/>
<dbReference type="OrthoDB" id="9806195at2"/>
<dbReference type="PROSITE" id="PS51085">
    <property type="entry name" value="2FE2S_FER_2"/>
    <property type="match status" value="1"/>
</dbReference>
<geneLocation type="plasmid" evidence="4">
    <name>pSna507_unt10</name>
</geneLocation>
<evidence type="ECO:0000313" key="6">
    <source>
        <dbReference type="Proteomes" id="UP001549111"/>
    </source>
</evidence>
<accession>A0A5C1Q7K0</accession>
<keyword evidence="4" id="KW-0614">Plasmid</keyword>